<gene>
    <name evidence="5" type="ORF">B4U80_07459</name>
</gene>
<dbReference type="AlphaFoldDB" id="A0A443S3Z4"/>
<dbReference type="OrthoDB" id="6270329at2759"/>
<proteinExistence type="predicted"/>
<evidence type="ECO:0000259" key="4">
    <source>
        <dbReference type="PROSITE" id="PS50089"/>
    </source>
</evidence>
<dbReference type="InterPro" id="IPR052443">
    <property type="entry name" value="E3_ubiq-ligase_RNF220-like"/>
</dbReference>
<keyword evidence="1 3" id="KW-0479">Metal-binding</keyword>
<evidence type="ECO:0000313" key="6">
    <source>
        <dbReference type="Proteomes" id="UP000288716"/>
    </source>
</evidence>
<comment type="caution">
    <text evidence="5">The sequence shown here is derived from an EMBL/GenBank/DDBJ whole genome shotgun (WGS) entry which is preliminary data.</text>
</comment>
<dbReference type="GO" id="GO:0016567">
    <property type="term" value="P:protein ubiquitination"/>
    <property type="evidence" value="ECO:0007669"/>
    <property type="project" value="TreeGrafter"/>
</dbReference>
<protein>
    <submittedName>
        <fullName evidence="5">E3 ubiquitin-protein ligase RNF220-like protein</fullName>
    </submittedName>
</protein>
<evidence type="ECO:0000313" key="5">
    <source>
        <dbReference type="EMBL" id="RWS22268.1"/>
    </source>
</evidence>
<feature type="domain" description="RING-type" evidence="4">
    <location>
        <begin position="102"/>
        <end position="141"/>
    </location>
</feature>
<dbReference type="InterPro" id="IPR001841">
    <property type="entry name" value="Znf_RING"/>
</dbReference>
<keyword evidence="2" id="KW-0862">Zinc</keyword>
<keyword evidence="6" id="KW-1185">Reference proteome</keyword>
<dbReference type="GO" id="GO:0008270">
    <property type="term" value="F:zinc ion binding"/>
    <property type="evidence" value="ECO:0007669"/>
    <property type="project" value="UniProtKB-KW"/>
</dbReference>
<sequence length="154" mass="17715">MSSDSVEQRDFDEEYEWAGIVKLRTSYEEAKAFAGPSLVKVSNQDNADIVDIEHYSDFGDEQYSEMDLHIDSDQLITIEEIDRAEDRSNLDITQNKNSFPTCSVCLEVLHTPLVSTACWHILCEKCWIRCLQVKKLCPKCNSIVLPSNLRKVYF</sequence>
<dbReference type="GO" id="GO:0061630">
    <property type="term" value="F:ubiquitin protein ligase activity"/>
    <property type="evidence" value="ECO:0007669"/>
    <property type="project" value="TreeGrafter"/>
</dbReference>
<keyword evidence="1 3" id="KW-0863">Zinc-finger</keyword>
<evidence type="ECO:0000256" key="2">
    <source>
        <dbReference type="ARBA" id="ARBA00022833"/>
    </source>
</evidence>
<dbReference type="InterPro" id="IPR013083">
    <property type="entry name" value="Znf_RING/FYVE/PHD"/>
</dbReference>
<evidence type="ECO:0000256" key="1">
    <source>
        <dbReference type="ARBA" id="ARBA00022771"/>
    </source>
</evidence>
<dbReference type="Pfam" id="PF13923">
    <property type="entry name" value="zf-C3HC4_2"/>
    <property type="match status" value="1"/>
</dbReference>
<dbReference type="PANTHER" id="PTHR13459:SF1">
    <property type="entry name" value="E3 UBIQUITIN-PROTEIN LIGASE RNF220 ISOFORM X1"/>
    <property type="match status" value="1"/>
</dbReference>
<dbReference type="PROSITE" id="PS50089">
    <property type="entry name" value="ZF_RING_2"/>
    <property type="match status" value="1"/>
</dbReference>
<name>A0A443S3Z4_9ACAR</name>
<organism evidence="5 6">
    <name type="scientific">Leptotrombidium deliense</name>
    <dbReference type="NCBI Taxonomy" id="299467"/>
    <lineage>
        <taxon>Eukaryota</taxon>
        <taxon>Metazoa</taxon>
        <taxon>Ecdysozoa</taxon>
        <taxon>Arthropoda</taxon>
        <taxon>Chelicerata</taxon>
        <taxon>Arachnida</taxon>
        <taxon>Acari</taxon>
        <taxon>Acariformes</taxon>
        <taxon>Trombidiformes</taxon>
        <taxon>Prostigmata</taxon>
        <taxon>Anystina</taxon>
        <taxon>Parasitengona</taxon>
        <taxon>Trombiculoidea</taxon>
        <taxon>Trombiculidae</taxon>
        <taxon>Leptotrombidium</taxon>
    </lineage>
</organism>
<dbReference type="SUPFAM" id="SSF57850">
    <property type="entry name" value="RING/U-box"/>
    <property type="match status" value="1"/>
</dbReference>
<dbReference type="STRING" id="299467.A0A443S3Z4"/>
<dbReference type="Proteomes" id="UP000288716">
    <property type="component" value="Unassembled WGS sequence"/>
</dbReference>
<dbReference type="PANTHER" id="PTHR13459">
    <property type="entry name" value="E3 UBIQUITIN-PROTEIN LIGASE RNF220 ISOFORM X1"/>
    <property type="match status" value="1"/>
</dbReference>
<accession>A0A443S3Z4</accession>
<dbReference type="VEuPathDB" id="VectorBase:LDEU009772"/>
<reference evidence="5 6" key="1">
    <citation type="journal article" date="2018" name="Gigascience">
        <title>Genomes of trombidid mites reveal novel predicted allergens and laterally-transferred genes associated with secondary metabolism.</title>
        <authorList>
            <person name="Dong X."/>
            <person name="Chaisiri K."/>
            <person name="Xia D."/>
            <person name="Armstrong S.D."/>
            <person name="Fang Y."/>
            <person name="Donnelly M.J."/>
            <person name="Kadowaki T."/>
            <person name="McGarry J.W."/>
            <person name="Darby A.C."/>
            <person name="Makepeace B.L."/>
        </authorList>
    </citation>
    <scope>NUCLEOTIDE SEQUENCE [LARGE SCALE GENOMIC DNA]</scope>
    <source>
        <strain evidence="5">UoL-UT</strain>
    </source>
</reference>
<evidence type="ECO:0000256" key="3">
    <source>
        <dbReference type="PROSITE-ProRule" id="PRU00175"/>
    </source>
</evidence>
<dbReference type="EMBL" id="NCKV01009292">
    <property type="protein sequence ID" value="RWS22268.1"/>
    <property type="molecule type" value="Genomic_DNA"/>
</dbReference>
<dbReference type="Gene3D" id="3.30.40.10">
    <property type="entry name" value="Zinc/RING finger domain, C3HC4 (zinc finger)"/>
    <property type="match status" value="1"/>
</dbReference>